<dbReference type="CDD" id="cd23451">
    <property type="entry name" value="beta-trefoil_Ricin_laminarinase"/>
    <property type="match status" value="1"/>
</dbReference>
<dbReference type="InterPro" id="IPR013320">
    <property type="entry name" value="ConA-like_dom_sf"/>
</dbReference>
<dbReference type="SUPFAM" id="SSF50370">
    <property type="entry name" value="Ricin B-like lectins"/>
    <property type="match status" value="1"/>
</dbReference>
<dbReference type="SUPFAM" id="SSF49899">
    <property type="entry name" value="Concanavalin A-like lectins/glucanases"/>
    <property type="match status" value="1"/>
</dbReference>
<feature type="domain" description="Ricin B lectin" evidence="2">
    <location>
        <begin position="33"/>
        <end position="157"/>
    </location>
</feature>
<dbReference type="SMART" id="SM00458">
    <property type="entry name" value="RICIN"/>
    <property type="match status" value="1"/>
</dbReference>
<evidence type="ECO:0000313" key="3">
    <source>
        <dbReference type="EMBL" id="CAG7596852.1"/>
    </source>
</evidence>
<name>A0A9W4GWR9_9ACTN</name>
<dbReference type="InterPro" id="IPR035992">
    <property type="entry name" value="Ricin_B-like_lectins"/>
</dbReference>
<dbReference type="AlphaFoldDB" id="A0A9W4GWR9"/>
<dbReference type="Pfam" id="PF08787">
    <property type="entry name" value="Alginate_lyase2"/>
    <property type="match status" value="1"/>
</dbReference>
<sequence length="395" mass="40141">MKWRVKVLAAVSAAGVAGAVGLLGSGSASAAAAGQITGLGGKCVDVAAASSANGTHVQLYDCNGTAAQSWTVGNADNSVRALGKCMDVTAASTASGAKVQLYDCNGTAAQQWTAGNGELVNTGSGKCLDATDQSSANGTQLQIWTCTGAANQKWTLPGGSTPPSGGLNTGVAPGGNFNLSVWELQEPVGSPGSPTTISSSRLQGAGGYQDSYFYTDGSDGAMTFWAPEKGVTTPNSNYARSELREMNTNGSAADWSLAGTHRMNATLRVVSVTSNVCVGQIHLGSGGTSTKPLIELYYHSNGDIVAGVENSPSGGQTTHTVGHVAVGTTWTYTIGVSGGNTIDLTVNGSTTHYAIPSSFNPYKQYFKAGSYNQSSSDSTTKGARVAFYALTVAHS</sequence>
<gene>
    <name evidence="3" type="ORF">SBRY_10035</name>
</gene>
<dbReference type="Pfam" id="PF00652">
    <property type="entry name" value="Ricin_B_lectin"/>
    <property type="match status" value="1"/>
</dbReference>
<feature type="signal peptide" evidence="1">
    <location>
        <begin position="1"/>
        <end position="30"/>
    </location>
</feature>
<keyword evidence="4" id="KW-1185">Reference proteome</keyword>
<dbReference type="Gene3D" id="2.60.120.200">
    <property type="match status" value="1"/>
</dbReference>
<dbReference type="RefSeq" id="WP_205046928.1">
    <property type="nucleotide sequence ID" value="NZ_CAJVAX010000001.1"/>
</dbReference>
<evidence type="ECO:0000259" key="2">
    <source>
        <dbReference type="SMART" id="SM00458"/>
    </source>
</evidence>
<accession>A0A9W4GWR9</accession>
<comment type="caution">
    <text evidence="3">The sequence shown here is derived from an EMBL/GenBank/DDBJ whole genome shotgun (WGS) entry which is preliminary data.</text>
</comment>
<evidence type="ECO:0000313" key="4">
    <source>
        <dbReference type="Proteomes" id="UP001153328"/>
    </source>
</evidence>
<dbReference type="InterPro" id="IPR014895">
    <property type="entry name" value="Alginate_lyase_2"/>
</dbReference>
<protein>
    <submittedName>
        <fullName evidence="3">Ricin-type beta-trefoil lectin domain-containing protein</fullName>
    </submittedName>
</protein>
<dbReference type="Proteomes" id="UP001153328">
    <property type="component" value="Unassembled WGS sequence"/>
</dbReference>
<reference evidence="3" key="1">
    <citation type="submission" date="2021-06" db="EMBL/GenBank/DDBJ databases">
        <authorList>
            <person name="Arsene-Ploetze F."/>
        </authorList>
    </citation>
    <scope>NUCLEOTIDE SEQUENCE</scope>
    <source>
        <strain evidence="3">SBRY1</strain>
    </source>
</reference>
<dbReference type="PROSITE" id="PS50231">
    <property type="entry name" value="RICIN_B_LECTIN"/>
    <property type="match status" value="1"/>
</dbReference>
<feature type="chain" id="PRO_5040918025" evidence="1">
    <location>
        <begin position="31"/>
        <end position="395"/>
    </location>
</feature>
<keyword evidence="1" id="KW-0732">Signal</keyword>
<evidence type="ECO:0000256" key="1">
    <source>
        <dbReference type="SAM" id="SignalP"/>
    </source>
</evidence>
<dbReference type="Gene3D" id="2.80.10.50">
    <property type="match status" value="1"/>
</dbReference>
<organism evidence="3 4">
    <name type="scientific">Actinacidiphila bryophytorum</name>
    <dbReference type="NCBI Taxonomy" id="1436133"/>
    <lineage>
        <taxon>Bacteria</taxon>
        <taxon>Bacillati</taxon>
        <taxon>Actinomycetota</taxon>
        <taxon>Actinomycetes</taxon>
        <taxon>Kitasatosporales</taxon>
        <taxon>Streptomycetaceae</taxon>
        <taxon>Actinacidiphila</taxon>
    </lineage>
</organism>
<dbReference type="InterPro" id="IPR000772">
    <property type="entry name" value="Ricin_B_lectin"/>
</dbReference>
<dbReference type="EMBL" id="CAJVAX010000001">
    <property type="protein sequence ID" value="CAG7596852.1"/>
    <property type="molecule type" value="Genomic_DNA"/>
</dbReference>
<proteinExistence type="predicted"/>